<dbReference type="Proteomes" id="UP000306113">
    <property type="component" value="Unassembled WGS sequence"/>
</dbReference>
<organism evidence="1 2">
    <name type="scientific">Thalassobius vesicularis</name>
    <dbReference type="NCBI Taxonomy" id="1294297"/>
    <lineage>
        <taxon>Bacteria</taxon>
        <taxon>Pseudomonadati</taxon>
        <taxon>Pseudomonadota</taxon>
        <taxon>Alphaproteobacteria</taxon>
        <taxon>Rhodobacterales</taxon>
        <taxon>Roseobacteraceae</taxon>
        <taxon>Thalassovita</taxon>
    </lineage>
</organism>
<comment type="caution">
    <text evidence="1">The sequence shown here is derived from an EMBL/GenBank/DDBJ whole genome shotgun (WGS) entry which is preliminary data.</text>
</comment>
<protein>
    <submittedName>
        <fullName evidence="1">Uncharacterized protein</fullName>
    </submittedName>
</protein>
<evidence type="ECO:0000313" key="1">
    <source>
        <dbReference type="EMBL" id="THD74638.1"/>
    </source>
</evidence>
<dbReference type="EMBL" id="SSMD01000003">
    <property type="protein sequence ID" value="THD74638.1"/>
    <property type="molecule type" value="Genomic_DNA"/>
</dbReference>
<name>A0A4S3M992_9RHOB</name>
<evidence type="ECO:0000313" key="2">
    <source>
        <dbReference type="Proteomes" id="UP000306113"/>
    </source>
</evidence>
<proteinExistence type="predicted"/>
<dbReference type="AlphaFoldDB" id="A0A4S3M992"/>
<sequence>MTLITTDDSAFPLNDSLETIRDQLEELRADMATMQARLKDGDIAAVKDGQKTVTEIRHWLRIAMELEMEFAKRQQKHAGLVHSYAIDFDEARDRIRCRLDRLRACRRAGGISG</sequence>
<accession>A0A4S3M992</accession>
<reference evidence="1 2" key="1">
    <citation type="submission" date="2019-04" db="EMBL/GenBank/DDBJ databases">
        <title>Draft genome sequence of Youngimonas vesicularis.</title>
        <authorList>
            <person name="Hameed A."/>
        </authorList>
    </citation>
    <scope>NUCLEOTIDE SEQUENCE [LARGE SCALE GENOMIC DNA]</scope>
    <source>
        <strain evidence="1 2">CC-AMW-E</strain>
    </source>
</reference>
<gene>
    <name evidence="1" type="ORF">E7681_06600</name>
</gene>
<keyword evidence="2" id="KW-1185">Reference proteome</keyword>
<dbReference type="RefSeq" id="WP_136338494.1">
    <property type="nucleotide sequence ID" value="NZ_SSMD01000003.1"/>
</dbReference>
<dbReference type="OrthoDB" id="7873197at2"/>